<dbReference type="InterPro" id="IPR038765">
    <property type="entry name" value="Papain-like_cys_pep_sf"/>
</dbReference>
<dbReference type="GO" id="GO:0004060">
    <property type="term" value="F:arylamine N-acetyltransferase activity"/>
    <property type="evidence" value="ECO:0007669"/>
    <property type="project" value="UniProtKB-EC"/>
</dbReference>
<accession>A0A379B5P1</accession>
<name>A0A379B5P1_9PAST</name>
<keyword evidence="3" id="KW-0012">Acyltransferase</keyword>
<keyword evidence="4" id="KW-1185">Reference proteome</keyword>
<evidence type="ECO:0000256" key="2">
    <source>
        <dbReference type="RuleBase" id="RU003452"/>
    </source>
</evidence>
<sequence length="273" mass="31686">MINYTHYLNQLGIASPLPVNLATLKQLQKLHLERYAFQCLSSVLHHPISLEEDDIYQKVIVEKKGGYCFELNLLLMHLLRHLGFDVQFHSAKIVHNNDPFAKHAYTHGFLLVTLDGQEYVVDIGYGGFNPTEPLRLNTEEAQETEYGNYKITSYEQGYYLAIQQGSEWRILYAFYKCPQYMPDLIVKNWYVSTHPNSPFRTRLIASRIENGLRHNLLNNRYTVHSLNGEKNVTYLSSAEEVLALLKKQFLIHITDDIVKDIDQFLQQHGLQAE</sequence>
<dbReference type="PRINTS" id="PR01543">
    <property type="entry name" value="ANATRNSFRASE"/>
</dbReference>
<dbReference type="Pfam" id="PF00797">
    <property type="entry name" value="Acetyltransf_2"/>
    <property type="match status" value="1"/>
</dbReference>
<dbReference type="InterPro" id="IPR001447">
    <property type="entry name" value="Arylamine_N-AcTrfase"/>
</dbReference>
<dbReference type="EC" id="2.3.1.5" evidence="3"/>
<keyword evidence="3" id="KW-0808">Transferase</keyword>
<dbReference type="PANTHER" id="PTHR11786:SF0">
    <property type="entry name" value="ARYLAMINE N-ACETYLTRANSFERASE 4-RELATED"/>
    <property type="match status" value="1"/>
</dbReference>
<gene>
    <name evidence="3" type="primary">nat</name>
    <name evidence="3" type="ORF">NCTC10699_00996</name>
</gene>
<reference evidence="3 4" key="1">
    <citation type="submission" date="2018-06" db="EMBL/GenBank/DDBJ databases">
        <authorList>
            <consortium name="Pathogen Informatics"/>
            <person name="Doyle S."/>
        </authorList>
    </citation>
    <scope>NUCLEOTIDE SEQUENCE [LARGE SCALE GENOMIC DNA]</scope>
    <source>
        <strain evidence="3 4">NCTC10699</strain>
    </source>
</reference>
<evidence type="ECO:0000313" key="3">
    <source>
        <dbReference type="EMBL" id="SUB33380.1"/>
    </source>
</evidence>
<dbReference type="Proteomes" id="UP000254280">
    <property type="component" value="Unassembled WGS sequence"/>
</dbReference>
<dbReference type="OrthoDB" id="7181050at2"/>
<dbReference type="Gene3D" id="3.30.2140.10">
    <property type="entry name" value="Arylamine N-acetyltransferase"/>
    <property type="match status" value="1"/>
</dbReference>
<dbReference type="AlphaFoldDB" id="A0A379B5P1"/>
<proteinExistence type="inferred from homology"/>
<dbReference type="SUPFAM" id="SSF54001">
    <property type="entry name" value="Cysteine proteinases"/>
    <property type="match status" value="1"/>
</dbReference>
<dbReference type="PANTHER" id="PTHR11786">
    <property type="entry name" value="N-HYDROXYARYLAMINE O-ACETYLTRANSFERASE"/>
    <property type="match status" value="1"/>
</dbReference>
<dbReference type="Gene3D" id="2.40.128.150">
    <property type="entry name" value="Cysteine proteinases"/>
    <property type="match status" value="1"/>
</dbReference>
<comment type="similarity">
    <text evidence="1 2">Belongs to the arylamine N-acetyltransferase family.</text>
</comment>
<dbReference type="EMBL" id="UGSS01000002">
    <property type="protein sequence ID" value="SUB33380.1"/>
    <property type="molecule type" value="Genomic_DNA"/>
</dbReference>
<protein>
    <submittedName>
        <fullName evidence="3">Arylamine N-acetyltransferase</fullName>
        <ecNumber evidence="3">2.3.1.5</ecNumber>
    </submittedName>
</protein>
<organism evidence="3 4">
    <name type="scientific">[Pasteurella] mairii</name>
    <dbReference type="NCBI Taxonomy" id="757"/>
    <lineage>
        <taxon>Bacteria</taxon>
        <taxon>Pseudomonadati</taxon>
        <taxon>Pseudomonadota</taxon>
        <taxon>Gammaproteobacteria</taxon>
        <taxon>Pasteurellales</taxon>
        <taxon>Pasteurellaceae</taxon>
    </lineage>
</organism>
<evidence type="ECO:0000313" key="4">
    <source>
        <dbReference type="Proteomes" id="UP000254280"/>
    </source>
</evidence>
<evidence type="ECO:0000256" key="1">
    <source>
        <dbReference type="ARBA" id="ARBA00006547"/>
    </source>
</evidence>